<keyword evidence="13" id="KW-1185">Reference proteome</keyword>
<keyword evidence="5 11" id="KW-0479">Metal-binding</keyword>
<evidence type="ECO:0000313" key="12">
    <source>
        <dbReference type="EMBL" id="KIL53003.1"/>
    </source>
</evidence>
<feature type="binding site" evidence="11">
    <location>
        <position position="117"/>
    </location>
    <ligand>
        <name>ATP</name>
        <dbReference type="ChEBI" id="CHEBI:30616"/>
    </ligand>
</feature>
<dbReference type="PRINTS" id="PR01099">
    <property type="entry name" value="HYETHTZKNASE"/>
</dbReference>
<comment type="function">
    <text evidence="11">Catalyzes the phosphorylation of the hydroxyl group of 4-methyl-5-beta-hydroxyethylthiazole (THZ).</text>
</comment>
<evidence type="ECO:0000256" key="6">
    <source>
        <dbReference type="ARBA" id="ARBA00022741"/>
    </source>
</evidence>
<sequence>MTSTIIHEVRDKRPLIHHLTNQVVMNFTANGLLSFGGVPIMAKAVEESGEMASNADGVLINIGTIMRNDLEAMIDAGKAANKKGIPVVLDPVGVGATTFRKEAIRQILEEITPTVIKGNAGEMAQLVDIPWEIKGVDSVGSGNSDEIARKVAEKYKTIAFVTGATDYISNGKELVYNQTGSAILSSVTGTGCLLGSILTACLTANHSAIDSTLAAASFYGMAAEYTEKQNGVKGTGTFIPVFLDALSFSPEQLEGGEG</sequence>
<dbReference type="Proteomes" id="UP000031972">
    <property type="component" value="Unassembled WGS sequence"/>
</dbReference>
<evidence type="ECO:0000256" key="7">
    <source>
        <dbReference type="ARBA" id="ARBA00022777"/>
    </source>
</evidence>
<dbReference type="InterPro" id="IPR029056">
    <property type="entry name" value="Ribokinase-like"/>
</dbReference>
<evidence type="ECO:0000256" key="2">
    <source>
        <dbReference type="ARBA" id="ARBA00001946"/>
    </source>
</evidence>
<dbReference type="NCBIfam" id="TIGR00694">
    <property type="entry name" value="thiM"/>
    <property type="match status" value="1"/>
</dbReference>
<feature type="binding site" evidence="11">
    <location>
        <position position="162"/>
    </location>
    <ligand>
        <name>ATP</name>
        <dbReference type="ChEBI" id="CHEBI:30616"/>
    </ligand>
</feature>
<dbReference type="GO" id="GO:0009229">
    <property type="term" value="P:thiamine diphosphate biosynthetic process"/>
    <property type="evidence" value="ECO:0007669"/>
    <property type="project" value="UniProtKB-UniRule"/>
</dbReference>
<keyword evidence="9 11" id="KW-0460">Magnesium</keyword>
<keyword evidence="7 11" id="KW-0418">Kinase</keyword>
<organism evidence="12 13">
    <name type="scientific">Jeotgalibacillus campisalis</name>
    <dbReference type="NCBI Taxonomy" id="220754"/>
    <lineage>
        <taxon>Bacteria</taxon>
        <taxon>Bacillati</taxon>
        <taxon>Bacillota</taxon>
        <taxon>Bacilli</taxon>
        <taxon>Bacillales</taxon>
        <taxon>Caryophanaceae</taxon>
        <taxon>Jeotgalibacillus</taxon>
    </lineage>
</organism>
<dbReference type="GO" id="GO:0004417">
    <property type="term" value="F:hydroxyethylthiazole kinase activity"/>
    <property type="evidence" value="ECO:0007669"/>
    <property type="project" value="UniProtKB-UniRule"/>
</dbReference>
<evidence type="ECO:0000256" key="3">
    <source>
        <dbReference type="ARBA" id="ARBA00004868"/>
    </source>
</evidence>
<evidence type="ECO:0000256" key="8">
    <source>
        <dbReference type="ARBA" id="ARBA00022840"/>
    </source>
</evidence>
<evidence type="ECO:0000256" key="11">
    <source>
        <dbReference type="HAMAP-Rule" id="MF_00228"/>
    </source>
</evidence>
<comment type="similarity">
    <text evidence="11">Belongs to the Thz kinase family.</text>
</comment>
<dbReference type="PANTHER" id="PTHR20858:SF17">
    <property type="entry name" value="HYDROXYMETHYLPYRIMIDINE_PHOSPHOMETHYLPYRIMIDINE KINASE THI20-RELATED"/>
    <property type="match status" value="1"/>
</dbReference>
<gene>
    <name evidence="11" type="primary">thiM</name>
    <name evidence="12" type="ORF">KR50_03320</name>
</gene>
<dbReference type="GO" id="GO:0000287">
    <property type="term" value="F:magnesium ion binding"/>
    <property type="evidence" value="ECO:0007669"/>
    <property type="project" value="UniProtKB-UniRule"/>
</dbReference>
<evidence type="ECO:0000256" key="4">
    <source>
        <dbReference type="ARBA" id="ARBA00022679"/>
    </source>
</evidence>
<evidence type="ECO:0000313" key="13">
    <source>
        <dbReference type="Proteomes" id="UP000031972"/>
    </source>
</evidence>
<evidence type="ECO:0000256" key="1">
    <source>
        <dbReference type="ARBA" id="ARBA00001771"/>
    </source>
</evidence>
<evidence type="ECO:0000256" key="10">
    <source>
        <dbReference type="ARBA" id="ARBA00022977"/>
    </source>
</evidence>
<dbReference type="PANTHER" id="PTHR20858">
    <property type="entry name" value="PHOSPHOMETHYLPYRIMIDINE KINASE"/>
    <property type="match status" value="1"/>
</dbReference>
<dbReference type="EMBL" id="JXRR01000001">
    <property type="protein sequence ID" value="KIL53003.1"/>
    <property type="molecule type" value="Genomic_DNA"/>
</dbReference>
<dbReference type="AlphaFoldDB" id="A0A0C2WAF0"/>
<evidence type="ECO:0000256" key="5">
    <source>
        <dbReference type="ARBA" id="ARBA00022723"/>
    </source>
</evidence>
<accession>A0A0C2WAF0</accession>
<evidence type="ECO:0000256" key="9">
    <source>
        <dbReference type="ARBA" id="ARBA00022842"/>
    </source>
</evidence>
<feature type="binding site" evidence="11">
    <location>
        <position position="41"/>
    </location>
    <ligand>
        <name>substrate</name>
    </ligand>
</feature>
<dbReference type="PATRIC" id="fig|220754.4.peg.338"/>
<name>A0A0C2WAF0_9BACL</name>
<dbReference type="NCBIfam" id="NF006830">
    <property type="entry name" value="PRK09355.1"/>
    <property type="match status" value="1"/>
</dbReference>
<dbReference type="GO" id="GO:0005829">
    <property type="term" value="C:cytosol"/>
    <property type="evidence" value="ECO:0007669"/>
    <property type="project" value="TreeGrafter"/>
</dbReference>
<dbReference type="Pfam" id="PF02110">
    <property type="entry name" value="HK"/>
    <property type="match status" value="1"/>
</dbReference>
<dbReference type="PIRSF" id="PIRSF000513">
    <property type="entry name" value="Thz_kinase"/>
    <property type="match status" value="1"/>
</dbReference>
<keyword evidence="10 11" id="KW-0784">Thiamine biosynthesis</keyword>
<dbReference type="GO" id="GO:0008972">
    <property type="term" value="F:phosphomethylpyrimidine kinase activity"/>
    <property type="evidence" value="ECO:0007669"/>
    <property type="project" value="TreeGrafter"/>
</dbReference>
<dbReference type="InterPro" id="IPR000417">
    <property type="entry name" value="Hyethyz_kinase"/>
</dbReference>
<dbReference type="GO" id="GO:0009228">
    <property type="term" value="P:thiamine biosynthetic process"/>
    <property type="evidence" value="ECO:0007669"/>
    <property type="project" value="UniProtKB-KW"/>
</dbReference>
<dbReference type="SUPFAM" id="SSF53613">
    <property type="entry name" value="Ribokinase-like"/>
    <property type="match status" value="1"/>
</dbReference>
<proteinExistence type="inferred from homology"/>
<keyword evidence="4 11" id="KW-0808">Transferase</keyword>
<keyword evidence="6 11" id="KW-0547">Nucleotide-binding</keyword>
<feature type="binding site" evidence="11">
    <location>
        <position position="189"/>
    </location>
    <ligand>
        <name>substrate</name>
    </ligand>
</feature>
<dbReference type="CDD" id="cd01170">
    <property type="entry name" value="THZ_kinase"/>
    <property type="match status" value="1"/>
</dbReference>
<dbReference type="GO" id="GO:0005524">
    <property type="term" value="F:ATP binding"/>
    <property type="evidence" value="ECO:0007669"/>
    <property type="project" value="UniProtKB-UniRule"/>
</dbReference>
<comment type="caution">
    <text evidence="12">The sequence shown here is derived from an EMBL/GenBank/DDBJ whole genome shotgun (WGS) entry which is preliminary data.</text>
</comment>
<keyword evidence="8 11" id="KW-0067">ATP-binding</keyword>
<comment type="pathway">
    <text evidence="3 11">Cofactor biosynthesis; thiamine diphosphate biosynthesis; 4-methyl-5-(2-phosphoethyl)-thiazole from 5-(2-hydroxyethyl)-4-methylthiazole: step 1/1.</text>
</comment>
<reference evidence="12 13" key="1">
    <citation type="submission" date="2015-01" db="EMBL/GenBank/DDBJ databases">
        <title>Jeotgalibacillus campisalis genome sequencing.</title>
        <authorList>
            <person name="Goh K.M."/>
            <person name="Chan K.-G."/>
            <person name="Yaakop A.S."/>
            <person name="Ee R."/>
            <person name="Gan H.M."/>
            <person name="Chan C.S."/>
        </authorList>
    </citation>
    <scope>NUCLEOTIDE SEQUENCE [LARGE SCALE GENOMIC DNA]</scope>
    <source>
        <strain evidence="12 13">SF-57</strain>
    </source>
</reference>
<dbReference type="Gene3D" id="3.40.1190.20">
    <property type="match status" value="1"/>
</dbReference>
<dbReference type="RefSeq" id="WP_041053948.1">
    <property type="nucleotide sequence ID" value="NZ_JXRR01000001.1"/>
</dbReference>
<dbReference type="OrthoDB" id="9778146at2"/>
<dbReference type="HAMAP" id="MF_00228">
    <property type="entry name" value="Thz_kinase"/>
    <property type="match status" value="1"/>
</dbReference>
<comment type="catalytic activity">
    <reaction evidence="1 11">
        <text>5-(2-hydroxyethyl)-4-methylthiazole + ATP = 4-methyl-5-(2-phosphooxyethyl)-thiazole + ADP + H(+)</text>
        <dbReference type="Rhea" id="RHEA:24212"/>
        <dbReference type="ChEBI" id="CHEBI:15378"/>
        <dbReference type="ChEBI" id="CHEBI:17957"/>
        <dbReference type="ChEBI" id="CHEBI:30616"/>
        <dbReference type="ChEBI" id="CHEBI:58296"/>
        <dbReference type="ChEBI" id="CHEBI:456216"/>
        <dbReference type="EC" id="2.7.1.50"/>
    </reaction>
</comment>
<dbReference type="EC" id="2.7.1.50" evidence="11"/>
<protein>
    <recommendedName>
        <fullName evidence="11">Hydroxyethylthiazole kinase</fullName>
        <ecNumber evidence="11">2.7.1.50</ecNumber>
    </recommendedName>
    <alternativeName>
        <fullName evidence="11">4-methyl-5-beta-hydroxyethylthiazole kinase</fullName>
        <shortName evidence="11">TH kinase</shortName>
        <shortName evidence="11">Thz kinase</shortName>
    </alternativeName>
</protein>
<comment type="cofactor">
    <cofactor evidence="2 11">
        <name>Mg(2+)</name>
        <dbReference type="ChEBI" id="CHEBI:18420"/>
    </cofactor>
</comment>
<dbReference type="GO" id="GO:0008902">
    <property type="term" value="F:hydroxymethylpyrimidine kinase activity"/>
    <property type="evidence" value="ECO:0007669"/>
    <property type="project" value="TreeGrafter"/>
</dbReference>
<dbReference type="UniPathway" id="UPA00060">
    <property type="reaction ID" value="UER00139"/>
</dbReference>